<organism evidence="4 5">
    <name type="scientific">Zingiber officinale</name>
    <name type="common">Ginger</name>
    <name type="synonym">Amomum zingiber</name>
    <dbReference type="NCBI Taxonomy" id="94328"/>
    <lineage>
        <taxon>Eukaryota</taxon>
        <taxon>Viridiplantae</taxon>
        <taxon>Streptophyta</taxon>
        <taxon>Embryophyta</taxon>
        <taxon>Tracheophyta</taxon>
        <taxon>Spermatophyta</taxon>
        <taxon>Magnoliopsida</taxon>
        <taxon>Liliopsida</taxon>
        <taxon>Zingiberales</taxon>
        <taxon>Zingiberaceae</taxon>
        <taxon>Zingiber</taxon>
    </lineage>
</organism>
<protein>
    <recommendedName>
        <fullName evidence="6">GAG-pre-integrase domain-containing protein</fullName>
    </recommendedName>
</protein>
<accession>A0A8J5LFY8</accession>
<reference evidence="4 5" key="1">
    <citation type="submission" date="2020-08" db="EMBL/GenBank/DDBJ databases">
        <title>Plant Genome Project.</title>
        <authorList>
            <person name="Zhang R.-G."/>
        </authorList>
    </citation>
    <scope>NUCLEOTIDE SEQUENCE [LARGE SCALE GENOMIC DNA]</scope>
    <source>
        <tissue evidence="4">Rhizome</tissue>
    </source>
</reference>
<feature type="region of interest" description="Disordered" evidence="1">
    <location>
        <begin position="239"/>
        <end position="300"/>
    </location>
</feature>
<dbReference type="Proteomes" id="UP000734854">
    <property type="component" value="Unassembled WGS sequence"/>
</dbReference>
<evidence type="ECO:0000256" key="1">
    <source>
        <dbReference type="SAM" id="MobiDB-lite"/>
    </source>
</evidence>
<evidence type="ECO:0000313" key="4">
    <source>
        <dbReference type="EMBL" id="KAG6525943.1"/>
    </source>
</evidence>
<dbReference type="EMBL" id="JACMSC010000004">
    <property type="protein sequence ID" value="KAG6525943.1"/>
    <property type="molecule type" value="Genomic_DNA"/>
</dbReference>
<evidence type="ECO:0008006" key="6">
    <source>
        <dbReference type="Google" id="ProtNLM"/>
    </source>
</evidence>
<evidence type="ECO:0000259" key="2">
    <source>
        <dbReference type="Pfam" id="PF22936"/>
    </source>
</evidence>
<dbReference type="InterPro" id="IPR057670">
    <property type="entry name" value="SH3_retrovirus"/>
</dbReference>
<dbReference type="InterPro" id="IPR054722">
    <property type="entry name" value="PolX-like_BBD"/>
</dbReference>
<comment type="caution">
    <text evidence="4">The sequence shown here is derived from an EMBL/GenBank/DDBJ whole genome shotgun (WGS) entry which is preliminary data.</text>
</comment>
<dbReference type="AlphaFoldDB" id="A0A8J5LFY8"/>
<proteinExistence type="predicted"/>
<keyword evidence="5" id="KW-1185">Reference proteome</keyword>
<feature type="domain" description="Retroviral polymerase SH3-like" evidence="3">
    <location>
        <begin position="164"/>
        <end position="210"/>
    </location>
</feature>
<feature type="compositionally biased region" description="Polar residues" evidence="1">
    <location>
        <begin position="258"/>
        <end position="267"/>
    </location>
</feature>
<sequence>MTGDKEKLQNLSQYKGARMVVTADNSRLPIAHVGKTVITPRYNSNQVPLQDVYHVPGMKKNLLSVAQLTSSGHYVLFGPENVKVYRNLKISETPTMEGQRLESLYVMSAESAYIDKTRKSETAVIWHMRLGHVSYSKLNMMMQKSMLKGLSQLDIRTDTICAGCHKFDKKAIRCIFVGYDSQRKGWKCCDPTSERCYTSRNVVFDEASSWWITEKEVLPESKDLEDKVQQKMREHIVQLQSGSDESGGPNDNDAEQRVAQSPWQTGIYQHPNEEERPNEVEELTPQSQLRRSTRTRRPNPKYANAAIVEEAVEPETFEKTSQSSEWMTAMKQEIDALQQNQTWDLIPKPRDVKPISCKWVYKIKRRPDELKKKVLQEEIEMKQISTDDQVAYLFTKA</sequence>
<gene>
    <name evidence="4" type="ORF">ZIOFF_015916</name>
</gene>
<feature type="domain" description="Retrovirus-related Pol polyprotein from transposon TNT 1-94-like beta-barrel" evidence="2">
    <location>
        <begin position="1"/>
        <end position="72"/>
    </location>
</feature>
<dbReference type="Pfam" id="PF22936">
    <property type="entry name" value="Pol_BBD"/>
    <property type="match status" value="1"/>
</dbReference>
<evidence type="ECO:0000259" key="3">
    <source>
        <dbReference type="Pfam" id="PF25597"/>
    </source>
</evidence>
<name>A0A8J5LFY8_ZINOF</name>
<dbReference type="Pfam" id="PF25597">
    <property type="entry name" value="SH3_retrovirus"/>
    <property type="match status" value="1"/>
</dbReference>
<evidence type="ECO:0000313" key="5">
    <source>
        <dbReference type="Proteomes" id="UP000734854"/>
    </source>
</evidence>